<accession>A0ABV4HCR0</accession>
<feature type="transmembrane region" description="Helical" evidence="6">
    <location>
        <begin position="181"/>
        <end position="199"/>
    </location>
</feature>
<keyword evidence="3 6" id="KW-0812">Transmembrane</keyword>
<evidence type="ECO:0000256" key="1">
    <source>
        <dbReference type="ARBA" id="ARBA00004141"/>
    </source>
</evidence>
<dbReference type="PANTHER" id="PTHR42718">
    <property type="entry name" value="MAJOR FACILITATOR SUPERFAMILY MULTIDRUG TRANSPORTER MFSC"/>
    <property type="match status" value="1"/>
</dbReference>
<feature type="transmembrane region" description="Helical" evidence="6">
    <location>
        <begin position="320"/>
        <end position="342"/>
    </location>
</feature>
<dbReference type="InterPro" id="IPR036259">
    <property type="entry name" value="MFS_trans_sf"/>
</dbReference>
<feature type="transmembrane region" description="Helical" evidence="6">
    <location>
        <begin position="63"/>
        <end position="80"/>
    </location>
</feature>
<feature type="transmembrane region" description="Helical" evidence="6">
    <location>
        <begin position="150"/>
        <end position="169"/>
    </location>
</feature>
<feature type="transmembrane region" description="Helical" evidence="6">
    <location>
        <begin position="349"/>
        <end position="368"/>
    </location>
</feature>
<organism evidence="7 8">
    <name type="scientific">Sphingobacterium thalpophilum</name>
    <dbReference type="NCBI Taxonomy" id="259"/>
    <lineage>
        <taxon>Bacteria</taxon>
        <taxon>Pseudomonadati</taxon>
        <taxon>Bacteroidota</taxon>
        <taxon>Sphingobacteriia</taxon>
        <taxon>Sphingobacteriales</taxon>
        <taxon>Sphingobacteriaceae</taxon>
        <taxon>Sphingobacterium</taxon>
    </lineage>
</organism>
<dbReference type="Proteomes" id="UP001566204">
    <property type="component" value="Unassembled WGS sequence"/>
</dbReference>
<feature type="transmembrane region" description="Helical" evidence="6">
    <location>
        <begin position="505"/>
        <end position="524"/>
    </location>
</feature>
<keyword evidence="5 6" id="KW-0472">Membrane</keyword>
<proteinExistence type="predicted"/>
<evidence type="ECO:0000256" key="5">
    <source>
        <dbReference type="ARBA" id="ARBA00023136"/>
    </source>
</evidence>
<comment type="subcellular location">
    <subcellularLocation>
        <location evidence="1">Membrane</location>
        <topology evidence="1">Multi-pass membrane protein</topology>
    </subcellularLocation>
</comment>
<dbReference type="SUPFAM" id="SSF103473">
    <property type="entry name" value="MFS general substrate transporter"/>
    <property type="match status" value="1"/>
</dbReference>
<gene>
    <name evidence="7" type="ORF">ABTW24_09590</name>
</gene>
<sequence>MSTLPNNNAVDNILPIFKSWVPEWMIKIVLFALLLPSIVLFFLPITNLQAAAGYYGSEPADMQFSVALFYAGYVGFYSLERRFFNYLAAREYFILFTFLLLLTCWICYLTKEIYIFFPIRFVQGLLFASTVNLSLSLMFTRLRSERAREISFSVFFGLLICALPFNNIVTADLIDSFNFNIVYKGALFSYLPSLIFLPMTMNRIRLNIRFPLYKLDWQSFSLYSIGLVLIGYIMIFGQEYYWFTDIRIRCSMLALTVLTVLFIIRQRAMKRPYIDLLIFRSRNFKAGLLVLFIMYICRFVSGITNSYFSSLLGFDPMHVSYINVFNLMGLISGTIVAACMIIQKKNIRYIWSIGFILLLVFHIIMFYHSDVQADEYNYFIPLYLQGLGVGLIMVPTIIYTISAVAVSRGTSAAAISLAIRYLGFCASIALINFFDLYGKSRHYNAFQDHLSLLDYPLIRYMQTQTNVLLTKGLHSGLSGKATEKLLTATVHKQDQLRFAMDYYELIAWLIVGILLLISLSPYLGKTIVRLRSKRLAPA</sequence>
<feature type="transmembrane region" description="Helical" evidence="6">
    <location>
        <begin position="286"/>
        <end position="308"/>
    </location>
</feature>
<evidence type="ECO:0000313" key="8">
    <source>
        <dbReference type="Proteomes" id="UP001566204"/>
    </source>
</evidence>
<feature type="transmembrane region" description="Helical" evidence="6">
    <location>
        <begin position="220"/>
        <end position="240"/>
    </location>
</feature>
<evidence type="ECO:0000256" key="3">
    <source>
        <dbReference type="ARBA" id="ARBA00022692"/>
    </source>
</evidence>
<feature type="transmembrane region" description="Helical" evidence="6">
    <location>
        <begin position="246"/>
        <end position="265"/>
    </location>
</feature>
<feature type="transmembrane region" description="Helical" evidence="6">
    <location>
        <begin position="380"/>
        <end position="401"/>
    </location>
</feature>
<feature type="transmembrane region" description="Helical" evidence="6">
    <location>
        <begin position="24"/>
        <end position="43"/>
    </location>
</feature>
<evidence type="ECO:0000313" key="7">
    <source>
        <dbReference type="EMBL" id="MEZ0451847.1"/>
    </source>
</evidence>
<comment type="caution">
    <text evidence="7">The sequence shown here is derived from an EMBL/GenBank/DDBJ whole genome shotgun (WGS) entry which is preliminary data.</text>
</comment>
<keyword evidence="2" id="KW-0813">Transport</keyword>
<keyword evidence="4 6" id="KW-1133">Transmembrane helix</keyword>
<dbReference type="EMBL" id="JBEOQB010000002">
    <property type="protein sequence ID" value="MEZ0451847.1"/>
    <property type="molecule type" value="Genomic_DNA"/>
</dbReference>
<evidence type="ECO:0000256" key="2">
    <source>
        <dbReference type="ARBA" id="ARBA00022448"/>
    </source>
</evidence>
<reference evidence="7 8" key="1">
    <citation type="submission" date="2024-06" db="EMBL/GenBank/DDBJ databases">
        <title>Soil Sphingobacterium thalpophilum.</title>
        <authorList>
            <person name="Yang J."/>
            <person name="Li J."/>
        </authorList>
    </citation>
    <scope>NUCLEOTIDE SEQUENCE [LARGE SCALE GENOMIC DNA]</scope>
    <source>
        <strain evidence="7 8">22g91tb</strain>
    </source>
</reference>
<evidence type="ECO:0000256" key="6">
    <source>
        <dbReference type="SAM" id="Phobius"/>
    </source>
</evidence>
<keyword evidence="8" id="KW-1185">Reference proteome</keyword>
<feature type="transmembrane region" description="Helical" evidence="6">
    <location>
        <begin position="117"/>
        <end position="138"/>
    </location>
</feature>
<feature type="transmembrane region" description="Helical" evidence="6">
    <location>
        <begin position="413"/>
        <end position="434"/>
    </location>
</feature>
<protein>
    <submittedName>
        <fullName evidence="7">Transporter</fullName>
    </submittedName>
</protein>
<dbReference type="RefSeq" id="WP_370488509.1">
    <property type="nucleotide sequence ID" value="NZ_JBEOQB010000002.1"/>
</dbReference>
<evidence type="ECO:0000256" key="4">
    <source>
        <dbReference type="ARBA" id="ARBA00022989"/>
    </source>
</evidence>
<name>A0ABV4HCR0_9SPHI</name>
<feature type="transmembrane region" description="Helical" evidence="6">
    <location>
        <begin position="92"/>
        <end position="111"/>
    </location>
</feature>
<dbReference type="PANTHER" id="PTHR42718:SF9">
    <property type="entry name" value="MAJOR FACILITATOR SUPERFAMILY MULTIDRUG TRANSPORTER MFSC"/>
    <property type="match status" value="1"/>
</dbReference>